<keyword evidence="2" id="KW-1185">Reference proteome</keyword>
<dbReference type="AlphaFoldDB" id="A0A3E1RBW0"/>
<keyword evidence="1" id="KW-0378">Hydrolase</keyword>
<dbReference type="GO" id="GO:0016787">
    <property type="term" value="F:hydrolase activity"/>
    <property type="evidence" value="ECO:0007669"/>
    <property type="project" value="UniProtKB-KW"/>
</dbReference>
<dbReference type="OrthoDB" id="9146575at2"/>
<gene>
    <name evidence="1" type="ORF">DIC66_14130</name>
</gene>
<organism evidence="1 2">
    <name type="scientific">Rhodoferax lacus</name>
    <dbReference type="NCBI Taxonomy" id="2184758"/>
    <lineage>
        <taxon>Bacteria</taxon>
        <taxon>Pseudomonadati</taxon>
        <taxon>Pseudomonadota</taxon>
        <taxon>Betaproteobacteria</taxon>
        <taxon>Burkholderiales</taxon>
        <taxon>Comamonadaceae</taxon>
        <taxon>Rhodoferax</taxon>
    </lineage>
</organism>
<dbReference type="Proteomes" id="UP000260665">
    <property type="component" value="Unassembled WGS sequence"/>
</dbReference>
<proteinExistence type="predicted"/>
<protein>
    <submittedName>
        <fullName evidence="1">Alpha/beta hydrolase</fullName>
    </submittedName>
</protein>
<dbReference type="SUPFAM" id="SSF53474">
    <property type="entry name" value="alpha/beta-Hydrolases"/>
    <property type="match status" value="1"/>
</dbReference>
<reference evidence="1 2" key="1">
    <citation type="submission" date="2018-05" db="EMBL/GenBank/DDBJ databases">
        <title>Rhodoferax soyangensis sp.nov., isolated from an oligotrophic freshwater lake.</title>
        <authorList>
            <person name="Park M."/>
        </authorList>
    </citation>
    <scope>NUCLEOTIDE SEQUENCE [LARGE SCALE GENOMIC DNA]</scope>
    <source>
        <strain evidence="1 2">IMCC26218</strain>
    </source>
</reference>
<sequence>MLAATALLVLGAAQAQTQAVRDLPSRPGVTQRYLWQEPERFDATVVLLIGGAGNLNLSAEGVLGAGAGNFLARSRDKFLAQGLAVALVDAPSDRQSPPYLSGFRQSAEHATDLRSVIADIRQRTSRPVVLVGTSRGTQSAAAVAIATLDAGGPNALVLTSSILNDPKSRALPQMDLEPLRLPVLVVHHEQDACRLCLFSDLPLLTAKLKAPFKVLSYQGGTTRGDACEAMAYHGYNGIEAQVVQDIAAWIQATLIH</sequence>
<dbReference type="EMBL" id="QFZK01000009">
    <property type="protein sequence ID" value="RFO96140.1"/>
    <property type="molecule type" value="Genomic_DNA"/>
</dbReference>
<name>A0A3E1RBW0_9BURK</name>
<accession>A0A3E1RBW0</accession>
<dbReference type="Gene3D" id="3.40.50.1820">
    <property type="entry name" value="alpha/beta hydrolase"/>
    <property type="match status" value="1"/>
</dbReference>
<comment type="caution">
    <text evidence="1">The sequence shown here is derived from an EMBL/GenBank/DDBJ whole genome shotgun (WGS) entry which is preliminary data.</text>
</comment>
<dbReference type="InterPro" id="IPR029058">
    <property type="entry name" value="AB_hydrolase_fold"/>
</dbReference>
<evidence type="ECO:0000313" key="2">
    <source>
        <dbReference type="Proteomes" id="UP000260665"/>
    </source>
</evidence>
<evidence type="ECO:0000313" key="1">
    <source>
        <dbReference type="EMBL" id="RFO96140.1"/>
    </source>
</evidence>